<evidence type="ECO:0000313" key="3">
    <source>
        <dbReference type="Proteomes" id="UP000283458"/>
    </source>
</evidence>
<keyword evidence="1" id="KW-0175">Coiled coil</keyword>
<reference evidence="2 3" key="1">
    <citation type="submission" date="2018-09" db="EMBL/GenBank/DDBJ databases">
        <authorList>
            <person name="Zhu H."/>
        </authorList>
    </citation>
    <scope>NUCLEOTIDE SEQUENCE [LARGE SCALE GENOMIC DNA]</scope>
    <source>
        <strain evidence="2 3">K2W22B-5</strain>
    </source>
</reference>
<evidence type="ECO:0000256" key="1">
    <source>
        <dbReference type="SAM" id="Coils"/>
    </source>
</evidence>
<proteinExistence type="predicted"/>
<dbReference type="EMBL" id="QYUL01000004">
    <property type="protein sequence ID" value="RJF78096.1"/>
    <property type="molecule type" value="Genomic_DNA"/>
</dbReference>
<keyword evidence="3" id="KW-1185">Reference proteome</keyword>
<sequence>MAKTLLKLKQVQATENFDFGGFILSNLGAPVAANDVTRKAYVDSEVSKVAGAMTYKGIWDATQNLPVLPTAAADNKGHYYVVAVAGTTVIDGVADWEQRDWVVSNGADWEKIDNTDKVVSVFGRSGPILAEAGDYAAEQVTFTPVGSLQATDVQGALVEVDGDVTALTGRVTTAEADIDALEGRVTNAEADATALEARVTASEGEIDTLQAADSALTDRVTAVEGALPTKLNAALAAGRIFVGNADGTAVAATFVVREAAVANGGFTSFALAATPVAGTEQVYINGLLVDVVDDYTVDGVNILPVAALSATDKVRVT</sequence>
<organism evidence="2 3">
    <name type="scientific">Azospirillum cavernae</name>
    <dbReference type="NCBI Taxonomy" id="2320860"/>
    <lineage>
        <taxon>Bacteria</taxon>
        <taxon>Pseudomonadati</taxon>
        <taxon>Pseudomonadota</taxon>
        <taxon>Alphaproteobacteria</taxon>
        <taxon>Rhodospirillales</taxon>
        <taxon>Azospirillaceae</taxon>
        <taxon>Azospirillum</taxon>
    </lineage>
</organism>
<accession>A0A418VPB8</accession>
<name>A0A418VPB8_9PROT</name>
<comment type="caution">
    <text evidence="2">The sequence shown here is derived from an EMBL/GenBank/DDBJ whole genome shotgun (WGS) entry which is preliminary data.</text>
</comment>
<dbReference type="AlphaFoldDB" id="A0A418VPB8"/>
<feature type="coiled-coil region" evidence="1">
    <location>
        <begin position="171"/>
        <end position="212"/>
    </location>
</feature>
<gene>
    <name evidence="2" type="ORF">D3877_23485</name>
</gene>
<dbReference type="Gene3D" id="1.20.5.340">
    <property type="match status" value="1"/>
</dbReference>
<dbReference type="RefSeq" id="WP_119833238.1">
    <property type="nucleotide sequence ID" value="NZ_QYUL01000004.1"/>
</dbReference>
<evidence type="ECO:0000313" key="2">
    <source>
        <dbReference type="EMBL" id="RJF78096.1"/>
    </source>
</evidence>
<protein>
    <submittedName>
        <fullName evidence="2">Uncharacterized protein</fullName>
    </submittedName>
</protein>
<dbReference type="Proteomes" id="UP000283458">
    <property type="component" value="Unassembled WGS sequence"/>
</dbReference>
<dbReference type="OrthoDB" id="8241180at2"/>